<dbReference type="Pfam" id="PF00581">
    <property type="entry name" value="Rhodanese"/>
    <property type="match status" value="1"/>
</dbReference>
<dbReference type="PROSITE" id="PS50206">
    <property type="entry name" value="RHODANESE_3"/>
    <property type="match status" value="1"/>
</dbReference>
<dbReference type="SMART" id="SM00194">
    <property type="entry name" value="PTPc"/>
    <property type="match status" value="1"/>
</dbReference>
<feature type="domain" description="Tyrosine-protein phosphatase" evidence="4">
    <location>
        <begin position="362"/>
        <end position="701"/>
    </location>
</feature>
<keyword evidence="7" id="KW-0378">Hydrolase</keyword>
<dbReference type="InterPro" id="IPR036873">
    <property type="entry name" value="Rhodanese-like_dom_sf"/>
</dbReference>
<evidence type="ECO:0000259" key="6">
    <source>
        <dbReference type="PROSITE" id="PS50206"/>
    </source>
</evidence>
<dbReference type="PANTHER" id="PTHR19134:SF561">
    <property type="entry name" value="PROTEIN TYROSINE PHOSPHATASE 36E, ISOFORM A"/>
    <property type="match status" value="1"/>
</dbReference>
<dbReference type="PRINTS" id="PR00700">
    <property type="entry name" value="PRTYPHPHTASE"/>
</dbReference>
<evidence type="ECO:0000259" key="5">
    <source>
        <dbReference type="PROSITE" id="PS50056"/>
    </source>
</evidence>
<dbReference type="SUPFAM" id="SSF52799">
    <property type="entry name" value="(Phosphotyrosine protein) phosphatases II"/>
    <property type="match status" value="1"/>
</dbReference>
<feature type="compositionally biased region" description="Low complexity" evidence="3">
    <location>
        <begin position="830"/>
        <end position="844"/>
    </location>
</feature>
<evidence type="ECO:0000259" key="4">
    <source>
        <dbReference type="PROSITE" id="PS50055"/>
    </source>
</evidence>
<dbReference type="EMBL" id="JANBOJ010000011">
    <property type="protein sequence ID" value="KAJ1725155.1"/>
    <property type="molecule type" value="Genomic_DNA"/>
</dbReference>
<name>A0A9W8CSZ1_9FUNG</name>
<dbReference type="PROSITE" id="PS50056">
    <property type="entry name" value="TYR_PHOSPHATASE_2"/>
    <property type="match status" value="1"/>
</dbReference>
<dbReference type="PROSITE" id="PS00383">
    <property type="entry name" value="TYR_PHOSPHATASE_1"/>
    <property type="match status" value="1"/>
</dbReference>
<feature type="region of interest" description="Disordered" evidence="3">
    <location>
        <begin position="783"/>
        <end position="847"/>
    </location>
</feature>
<reference evidence="7" key="1">
    <citation type="submission" date="2022-07" db="EMBL/GenBank/DDBJ databases">
        <title>Phylogenomic reconstructions and comparative analyses of Kickxellomycotina fungi.</title>
        <authorList>
            <person name="Reynolds N.K."/>
            <person name="Stajich J.E."/>
            <person name="Barry K."/>
            <person name="Grigoriev I.V."/>
            <person name="Crous P."/>
            <person name="Smith M.E."/>
        </authorList>
    </citation>
    <scope>NUCLEOTIDE SEQUENCE</scope>
    <source>
        <strain evidence="7">NBRC 32514</strain>
    </source>
</reference>
<dbReference type="GO" id="GO:0004725">
    <property type="term" value="F:protein tyrosine phosphatase activity"/>
    <property type="evidence" value="ECO:0007669"/>
    <property type="project" value="UniProtKB-EC"/>
</dbReference>
<dbReference type="Gene3D" id="3.40.250.10">
    <property type="entry name" value="Rhodanese-like domain"/>
    <property type="match status" value="1"/>
</dbReference>
<dbReference type="SMART" id="SM00404">
    <property type="entry name" value="PTPc_motif"/>
    <property type="match status" value="1"/>
</dbReference>
<dbReference type="SUPFAM" id="SSF52821">
    <property type="entry name" value="Rhodanese/Cell cycle control phosphatase"/>
    <property type="match status" value="1"/>
</dbReference>
<evidence type="ECO:0000256" key="3">
    <source>
        <dbReference type="SAM" id="MobiDB-lite"/>
    </source>
</evidence>
<feature type="region of interest" description="Disordered" evidence="3">
    <location>
        <begin position="623"/>
        <end position="644"/>
    </location>
</feature>
<evidence type="ECO:0000313" key="7">
    <source>
        <dbReference type="EMBL" id="KAJ1725155.1"/>
    </source>
</evidence>
<dbReference type="InterPro" id="IPR016130">
    <property type="entry name" value="Tyr_Pase_AS"/>
</dbReference>
<feature type="compositionally biased region" description="Low complexity" evidence="3">
    <location>
        <begin position="1111"/>
        <end position="1126"/>
    </location>
</feature>
<sequence length="1139" mass="119921">MGLHLDTSSAATTVGGSDGPPPPPTARGTWTMNALSMPPATPLVMSMPMTPMGQKAPMTPMIPSMLTPSVIPSGPGTPSEGTEVLGLFSRTNGLSRKPEVREVPATTVKGLDFASPCELSQFLDTKSCGLLVDVRPSADFAAGHISTAVSVTAPTTLVRRKAFSIERLLTMAGAPGEVAASWKKCTWVVIYGAGTPEDTASEDTPLVLLARKFAAEAPRDCRICVLRGGYTEFVREKESLCSSKPEAQGVAPEKAAVSAAAPKTVPADHPMLRSMRQAPGGAGFDSVNVVPLRLPPNRINIETLPSYLRRATGSPGAQYLHQLFASVDSSESQRMSSMIGSNGMVTSKNKYTIAAGLELGAKNRYNNIFPFDSNRVRLSSSDDYINASYVAYFDGPVYIATQGPLPATVPDFWQMAWDHRVRVIVMLTREFENGREKCHRYWPQSLGATAVFGSMRVEFQAEARHPDDATIISRRLRVSPVASPNDSMVITQLQYETWPDHGAPETPLGVLRLRELARAAQGDDEESKRIPMIVHCSAGCGRTGAFCVVDTVLSMGIKSLAEISPVAASAPPGMQMLPVGEGYDPHAKFTGLIPQALRSKSSNAALAVTAATTANSIVGSDVTSATADTAEKPDSGEDMDVAKSRSDLRASRSLSRWIELPNAEFHEDLVYMIVSRFRELRVSMVQTNSQFVFCHEALTWAAMGAGPRSLSRVLDRRLVAEWNRANYPALTEADYFDLTYQLRGRQEMLHAMLSSDASSAGTTDSNSAMGTVSTGSGRASIDVASGNLSANGRPSVTAPPLVKRSNTVGPARRGFFGSIFSPTGESTGDSGSSGSQKGGKSQQSLAAPPLMKAAFSSDARLGVRNAPKPAVIAEEDETLTNAEMEVDSEMTSDDVAEMILAPPDTGPSTESDQTTEPEPITDSEQQMAAGPHVLVLGSSTGTVPAAATMAPGAGLVAANANPGFQKPQRLALRRPPGLSLPFTSSTTPAAPTVPLPAIPLPALPTSTRIDPAPANGEHPEIVTDYFGCVQGEISANTSTNGGSNGSNANPVEFNFAFNDDASGMLNMFVGPPTSNAADWRRSVLGHLDASGEFSPVHHAAAAAAAASAGFGSASNTAPASPSTANAYVGNPALASPRVK</sequence>
<feature type="compositionally biased region" description="Polar residues" evidence="3">
    <location>
        <begin position="1"/>
        <end position="15"/>
    </location>
</feature>
<dbReference type="InterPro" id="IPR000242">
    <property type="entry name" value="PTP_cat"/>
</dbReference>
<feature type="region of interest" description="Disordered" evidence="3">
    <location>
        <begin position="1111"/>
        <end position="1139"/>
    </location>
</feature>
<dbReference type="InterPro" id="IPR000387">
    <property type="entry name" value="Tyr_Pase_dom"/>
</dbReference>
<feature type="region of interest" description="Disordered" evidence="3">
    <location>
        <begin position="1"/>
        <end position="31"/>
    </location>
</feature>
<evidence type="ECO:0000313" key="8">
    <source>
        <dbReference type="Proteomes" id="UP001149813"/>
    </source>
</evidence>
<evidence type="ECO:0000256" key="1">
    <source>
        <dbReference type="ARBA" id="ARBA00009649"/>
    </source>
</evidence>
<dbReference type="EC" id="3.1.3.48" evidence="2"/>
<dbReference type="InterPro" id="IPR050348">
    <property type="entry name" value="Protein-Tyr_Phosphatase"/>
</dbReference>
<accession>A0A9W8CSZ1</accession>
<dbReference type="Proteomes" id="UP001149813">
    <property type="component" value="Unassembled WGS sequence"/>
</dbReference>
<feature type="compositionally biased region" description="Polar residues" evidence="3">
    <location>
        <begin position="820"/>
        <end position="829"/>
    </location>
</feature>
<dbReference type="PROSITE" id="PS50055">
    <property type="entry name" value="TYR_PHOSPHATASE_PTP"/>
    <property type="match status" value="1"/>
</dbReference>
<dbReference type="InterPro" id="IPR003595">
    <property type="entry name" value="Tyr_Pase_cat"/>
</dbReference>
<dbReference type="OrthoDB" id="6058203at2759"/>
<protein>
    <recommendedName>
        <fullName evidence="2">protein-tyrosine-phosphatase</fullName>
        <ecNumber evidence="2">3.1.3.48</ecNumber>
    </recommendedName>
</protein>
<dbReference type="AlphaFoldDB" id="A0A9W8CSZ1"/>
<gene>
    <name evidence="7" type="primary">Ptp2</name>
    <name evidence="7" type="ORF">LPJ53_000651</name>
</gene>
<dbReference type="CDD" id="cd00047">
    <property type="entry name" value="PTPc"/>
    <property type="match status" value="1"/>
</dbReference>
<keyword evidence="8" id="KW-1185">Reference proteome</keyword>
<organism evidence="7 8">
    <name type="scientific">Coemansia erecta</name>
    <dbReference type="NCBI Taxonomy" id="147472"/>
    <lineage>
        <taxon>Eukaryota</taxon>
        <taxon>Fungi</taxon>
        <taxon>Fungi incertae sedis</taxon>
        <taxon>Zoopagomycota</taxon>
        <taxon>Kickxellomycotina</taxon>
        <taxon>Kickxellomycetes</taxon>
        <taxon>Kickxellales</taxon>
        <taxon>Kickxellaceae</taxon>
        <taxon>Coemansia</taxon>
    </lineage>
</organism>
<comment type="similarity">
    <text evidence="1">Belongs to the protein-tyrosine phosphatase family. Non-receptor class subfamily.</text>
</comment>
<dbReference type="Gene3D" id="3.90.190.10">
    <property type="entry name" value="Protein tyrosine phosphatase superfamily"/>
    <property type="match status" value="1"/>
</dbReference>
<dbReference type="InterPro" id="IPR001763">
    <property type="entry name" value="Rhodanese-like_dom"/>
</dbReference>
<dbReference type="PANTHER" id="PTHR19134">
    <property type="entry name" value="RECEPTOR-TYPE TYROSINE-PROTEIN PHOSPHATASE"/>
    <property type="match status" value="1"/>
</dbReference>
<feature type="domain" description="Tyrosine specific protein phosphatases" evidence="5">
    <location>
        <begin position="511"/>
        <end position="558"/>
    </location>
</feature>
<proteinExistence type="inferred from homology"/>
<feature type="domain" description="Rhodanese" evidence="6">
    <location>
        <begin position="130"/>
        <end position="242"/>
    </location>
</feature>
<comment type="caution">
    <text evidence="7">The sequence shown here is derived from an EMBL/GenBank/DDBJ whole genome shotgun (WGS) entry which is preliminary data.</text>
</comment>
<dbReference type="Pfam" id="PF00102">
    <property type="entry name" value="Y_phosphatase"/>
    <property type="match status" value="1"/>
</dbReference>
<dbReference type="InterPro" id="IPR029021">
    <property type="entry name" value="Prot-tyrosine_phosphatase-like"/>
</dbReference>
<evidence type="ECO:0000256" key="2">
    <source>
        <dbReference type="ARBA" id="ARBA00013064"/>
    </source>
</evidence>
<feature type="region of interest" description="Disordered" evidence="3">
    <location>
        <begin position="901"/>
        <end position="921"/>
    </location>
</feature>
<feature type="compositionally biased region" description="Basic and acidic residues" evidence="3">
    <location>
        <begin position="629"/>
        <end position="644"/>
    </location>
</feature>